<dbReference type="PANTHER" id="PTHR30537:SF5">
    <property type="entry name" value="HTH-TYPE TRANSCRIPTIONAL ACTIVATOR TTDR-RELATED"/>
    <property type="match status" value="1"/>
</dbReference>
<gene>
    <name evidence="6" type="ORF">HII27_09825</name>
</gene>
<accession>A0ABR6RSA2</accession>
<keyword evidence="4" id="KW-0804">Transcription</keyword>
<dbReference type="InterPro" id="IPR005119">
    <property type="entry name" value="LysR_subst-bd"/>
</dbReference>
<dbReference type="InterPro" id="IPR000847">
    <property type="entry name" value="LysR_HTH_N"/>
</dbReference>
<evidence type="ECO:0000256" key="1">
    <source>
        <dbReference type="ARBA" id="ARBA00009437"/>
    </source>
</evidence>
<dbReference type="RefSeq" id="WP_185667719.1">
    <property type="nucleotide sequence ID" value="NZ_JABBJF010000006.1"/>
</dbReference>
<evidence type="ECO:0000256" key="3">
    <source>
        <dbReference type="ARBA" id="ARBA00023125"/>
    </source>
</evidence>
<evidence type="ECO:0000313" key="7">
    <source>
        <dbReference type="Proteomes" id="UP000607331"/>
    </source>
</evidence>
<evidence type="ECO:0000256" key="4">
    <source>
        <dbReference type="ARBA" id="ARBA00023163"/>
    </source>
</evidence>
<dbReference type="EMBL" id="JABBJF010000006">
    <property type="protein sequence ID" value="MBC1186016.1"/>
    <property type="molecule type" value="Genomic_DNA"/>
</dbReference>
<organism evidence="6 7">
    <name type="scientific">Kluyvera sichuanensis</name>
    <dbReference type="NCBI Taxonomy" id="2725494"/>
    <lineage>
        <taxon>Bacteria</taxon>
        <taxon>Pseudomonadati</taxon>
        <taxon>Pseudomonadota</taxon>
        <taxon>Gammaproteobacteria</taxon>
        <taxon>Enterobacterales</taxon>
        <taxon>Enterobacteriaceae</taxon>
        <taxon>Kluyvera</taxon>
    </lineage>
</organism>
<reference evidence="6 7" key="1">
    <citation type="submission" date="2020-04" db="EMBL/GenBank/DDBJ databases">
        <title>The draft genome of Kluyvera sichuanensis strain SCKS090646.</title>
        <authorList>
            <person name="Wei L."/>
            <person name="Liu L."/>
            <person name="Feng Y."/>
            <person name="Zong Z."/>
        </authorList>
    </citation>
    <scope>NUCLEOTIDE SEQUENCE [LARGE SCALE GENOMIC DNA]</scope>
    <source>
        <strain evidence="6 7">090646</strain>
    </source>
</reference>
<dbReference type="PROSITE" id="PS50931">
    <property type="entry name" value="HTH_LYSR"/>
    <property type="match status" value="1"/>
</dbReference>
<dbReference type="Gene3D" id="3.40.190.290">
    <property type="match status" value="1"/>
</dbReference>
<keyword evidence="3" id="KW-0238">DNA-binding</keyword>
<sequence>MELNRIGDIAAFIAAVDAGSYTRATASVGLSRSAIGKSITRLEAQLGVRLLNRTTRQLSLTEEGCIMYERCKRILEDLEAVDDAMALRREKPTGTLRLTAPLSLGQRHILPVIDRFLRAWPALRADVVFTDRFVDLIDEGFDIAIRIGEPRGDSRILTRTIGTQHMVTCASPAYLAARGTPTTPQALRQHDTIFFRSAERRRSWRYATPEGEFVYEGPGRIDIDSSEAMLSSAISGFGVIQLPDYLAADAIAKGTLVAILTEFKIPPDPVRIIYPSKRYLSPRIRGFVDLIAEEWQTLGVPWERAGRL</sequence>
<evidence type="ECO:0000313" key="6">
    <source>
        <dbReference type="EMBL" id="MBC1186016.1"/>
    </source>
</evidence>
<dbReference type="InterPro" id="IPR036388">
    <property type="entry name" value="WH-like_DNA-bd_sf"/>
</dbReference>
<dbReference type="Gene3D" id="1.10.10.10">
    <property type="entry name" value="Winged helix-like DNA-binding domain superfamily/Winged helix DNA-binding domain"/>
    <property type="match status" value="1"/>
</dbReference>
<dbReference type="InterPro" id="IPR036390">
    <property type="entry name" value="WH_DNA-bd_sf"/>
</dbReference>
<dbReference type="SUPFAM" id="SSF53850">
    <property type="entry name" value="Periplasmic binding protein-like II"/>
    <property type="match status" value="1"/>
</dbReference>
<evidence type="ECO:0000259" key="5">
    <source>
        <dbReference type="PROSITE" id="PS50931"/>
    </source>
</evidence>
<protein>
    <submittedName>
        <fullName evidence="6">LysR family transcriptional regulator</fullName>
    </submittedName>
</protein>
<proteinExistence type="inferred from homology"/>
<name>A0ABR6RSA2_9ENTR</name>
<comment type="similarity">
    <text evidence="1">Belongs to the LysR transcriptional regulatory family.</text>
</comment>
<dbReference type="SUPFAM" id="SSF46785">
    <property type="entry name" value="Winged helix' DNA-binding domain"/>
    <property type="match status" value="1"/>
</dbReference>
<dbReference type="Pfam" id="PF03466">
    <property type="entry name" value="LysR_substrate"/>
    <property type="match status" value="1"/>
</dbReference>
<comment type="caution">
    <text evidence="6">The sequence shown here is derived from an EMBL/GenBank/DDBJ whole genome shotgun (WGS) entry which is preliminary data.</text>
</comment>
<feature type="domain" description="HTH lysR-type" evidence="5">
    <location>
        <begin position="1"/>
        <end position="61"/>
    </location>
</feature>
<keyword evidence="2" id="KW-0805">Transcription regulation</keyword>
<dbReference type="InterPro" id="IPR058163">
    <property type="entry name" value="LysR-type_TF_proteobact-type"/>
</dbReference>
<dbReference type="PANTHER" id="PTHR30537">
    <property type="entry name" value="HTH-TYPE TRANSCRIPTIONAL REGULATOR"/>
    <property type="match status" value="1"/>
</dbReference>
<keyword evidence="7" id="KW-1185">Reference proteome</keyword>
<dbReference type="Proteomes" id="UP000607331">
    <property type="component" value="Unassembled WGS sequence"/>
</dbReference>
<dbReference type="CDD" id="cd08422">
    <property type="entry name" value="PBP2_CrgA_like"/>
    <property type="match status" value="1"/>
</dbReference>
<dbReference type="Pfam" id="PF00126">
    <property type="entry name" value="HTH_1"/>
    <property type="match status" value="1"/>
</dbReference>
<evidence type="ECO:0000256" key="2">
    <source>
        <dbReference type="ARBA" id="ARBA00023015"/>
    </source>
</evidence>